<dbReference type="InterPro" id="IPR036388">
    <property type="entry name" value="WH-like_DNA-bd_sf"/>
</dbReference>
<dbReference type="SUPFAM" id="SSF53850">
    <property type="entry name" value="Periplasmic binding protein-like II"/>
    <property type="match status" value="1"/>
</dbReference>
<dbReference type="RefSeq" id="WP_340334813.1">
    <property type="nucleotide sequence ID" value="NZ_JBBKZS010000003.1"/>
</dbReference>
<keyword evidence="2" id="KW-0805">Transcription regulation</keyword>
<dbReference type="PROSITE" id="PS50931">
    <property type="entry name" value="HTH_LYSR"/>
    <property type="match status" value="1"/>
</dbReference>
<comment type="caution">
    <text evidence="6">The sequence shown here is derived from an EMBL/GenBank/DDBJ whole genome shotgun (WGS) entry which is preliminary data.</text>
</comment>
<proteinExistence type="inferred from homology"/>
<organism evidence="6 7">
    <name type="scientific">Variovorax robiniae</name>
    <dbReference type="NCBI Taxonomy" id="1836199"/>
    <lineage>
        <taxon>Bacteria</taxon>
        <taxon>Pseudomonadati</taxon>
        <taxon>Pseudomonadota</taxon>
        <taxon>Betaproteobacteria</taxon>
        <taxon>Burkholderiales</taxon>
        <taxon>Comamonadaceae</taxon>
        <taxon>Variovorax</taxon>
    </lineage>
</organism>
<protein>
    <submittedName>
        <fullName evidence="6">LysR family transcriptional regulator</fullName>
    </submittedName>
</protein>
<name>A0ABU8X4T9_9BURK</name>
<gene>
    <name evidence="6" type="ORF">WKW79_09080</name>
</gene>
<keyword evidence="7" id="KW-1185">Reference proteome</keyword>
<dbReference type="InterPro" id="IPR036390">
    <property type="entry name" value="WH_DNA-bd_sf"/>
</dbReference>
<reference evidence="6 7" key="1">
    <citation type="submission" date="2024-03" db="EMBL/GenBank/DDBJ databases">
        <title>Novel species of the genus Variovorax.</title>
        <authorList>
            <person name="Liu Q."/>
            <person name="Xin Y.-H."/>
        </authorList>
    </citation>
    <scope>NUCLEOTIDE SEQUENCE [LARGE SCALE GENOMIC DNA]</scope>
    <source>
        <strain evidence="6 7">KACC 18901</strain>
    </source>
</reference>
<evidence type="ECO:0000259" key="5">
    <source>
        <dbReference type="PROSITE" id="PS50931"/>
    </source>
</evidence>
<comment type="similarity">
    <text evidence="1">Belongs to the LysR transcriptional regulatory family.</text>
</comment>
<dbReference type="PANTHER" id="PTHR30118">
    <property type="entry name" value="HTH-TYPE TRANSCRIPTIONAL REGULATOR LEUO-RELATED"/>
    <property type="match status" value="1"/>
</dbReference>
<keyword evidence="3" id="KW-0238">DNA-binding</keyword>
<keyword evidence="4" id="KW-0804">Transcription</keyword>
<dbReference type="Pfam" id="PF03466">
    <property type="entry name" value="LysR_substrate"/>
    <property type="match status" value="1"/>
</dbReference>
<dbReference type="InterPro" id="IPR000847">
    <property type="entry name" value="LysR_HTH_N"/>
</dbReference>
<evidence type="ECO:0000313" key="6">
    <source>
        <dbReference type="EMBL" id="MEJ8854721.1"/>
    </source>
</evidence>
<evidence type="ECO:0000256" key="3">
    <source>
        <dbReference type="ARBA" id="ARBA00023125"/>
    </source>
</evidence>
<accession>A0ABU8X4T9</accession>
<evidence type="ECO:0000256" key="4">
    <source>
        <dbReference type="ARBA" id="ARBA00023163"/>
    </source>
</evidence>
<dbReference type="InterPro" id="IPR050389">
    <property type="entry name" value="LysR-type_TF"/>
</dbReference>
<dbReference type="Pfam" id="PF00126">
    <property type="entry name" value="HTH_1"/>
    <property type="match status" value="1"/>
</dbReference>
<feature type="domain" description="HTH lysR-type" evidence="5">
    <location>
        <begin position="17"/>
        <end position="74"/>
    </location>
</feature>
<dbReference type="Gene3D" id="1.10.10.10">
    <property type="entry name" value="Winged helix-like DNA-binding domain superfamily/Winged helix DNA-binding domain"/>
    <property type="match status" value="1"/>
</dbReference>
<dbReference type="Proteomes" id="UP001367030">
    <property type="component" value="Unassembled WGS sequence"/>
</dbReference>
<dbReference type="PANTHER" id="PTHR30118:SF15">
    <property type="entry name" value="TRANSCRIPTIONAL REGULATORY PROTEIN"/>
    <property type="match status" value="1"/>
</dbReference>
<evidence type="ECO:0000256" key="1">
    <source>
        <dbReference type="ARBA" id="ARBA00009437"/>
    </source>
</evidence>
<dbReference type="InterPro" id="IPR005119">
    <property type="entry name" value="LysR_subst-bd"/>
</dbReference>
<dbReference type="PRINTS" id="PR00039">
    <property type="entry name" value="HTHLYSR"/>
</dbReference>
<sequence length="323" mass="35458">MKNPSATPIETESDRRLDESLIRTLHALLLEASVSGAAARLGIAQPAISRHLRALRSLTGDPLLVRVGNRMVLTERAESLRAPVRRILSDLSLLHDGADAFDPAIARTRFILATYDFLPRRFYADLVRRVTQAAPEVEIVIRGLGERFDHYKQLGEGEIDAAITVWPELPPHLRATPLLADDFVCVMRRGHPLAAAPLTLDAYCRAAHLATLEQVPGQGTVMDALLSELGVSVHTAVRTQYLGLAAEMLASSDLVFATGRLLAGQLVADAGLVIVPFPAPIKPLRFRMVWHERSHRNRALAWFRSELVATARALKNEPITPAP</sequence>
<dbReference type="EMBL" id="JBBKZS010000003">
    <property type="protein sequence ID" value="MEJ8854721.1"/>
    <property type="molecule type" value="Genomic_DNA"/>
</dbReference>
<evidence type="ECO:0000313" key="7">
    <source>
        <dbReference type="Proteomes" id="UP001367030"/>
    </source>
</evidence>
<evidence type="ECO:0000256" key="2">
    <source>
        <dbReference type="ARBA" id="ARBA00023015"/>
    </source>
</evidence>
<dbReference type="SUPFAM" id="SSF46785">
    <property type="entry name" value="Winged helix' DNA-binding domain"/>
    <property type="match status" value="1"/>
</dbReference>
<dbReference type="Gene3D" id="3.40.190.10">
    <property type="entry name" value="Periplasmic binding protein-like II"/>
    <property type="match status" value="2"/>
</dbReference>